<dbReference type="InParanoid" id="A0A2K1XXF5"/>
<feature type="chain" id="PRO_5014466744" description="Secreted protein" evidence="1">
    <location>
        <begin position="31"/>
        <end position="83"/>
    </location>
</feature>
<proteinExistence type="predicted"/>
<evidence type="ECO:0000313" key="2">
    <source>
        <dbReference type="EMBL" id="PNT05450.1"/>
    </source>
</evidence>
<dbReference type="AlphaFoldDB" id="A0A2K1XXF5"/>
<keyword evidence="3" id="KW-1185">Reference proteome</keyword>
<gene>
    <name evidence="2" type="ORF">POPTR_014G173200</name>
</gene>
<name>A0A2K1XXF5_POPTR</name>
<protein>
    <recommendedName>
        <fullName evidence="4">Secreted protein</fullName>
    </recommendedName>
</protein>
<evidence type="ECO:0000313" key="3">
    <source>
        <dbReference type="Proteomes" id="UP000006729"/>
    </source>
</evidence>
<feature type="signal peptide" evidence="1">
    <location>
        <begin position="1"/>
        <end position="30"/>
    </location>
</feature>
<evidence type="ECO:0008006" key="4">
    <source>
        <dbReference type="Google" id="ProtNLM"/>
    </source>
</evidence>
<dbReference type="Proteomes" id="UP000006729">
    <property type="component" value="Chromosome 14"/>
</dbReference>
<accession>A0A2K1XXF5</accession>
<dbReference type="EMBL" id="CM009303">
    <property type="protein sequence ID" value="PNT05450.1"/>
    <property type="molecule type" value="Genomic_DNA"/>
</dbReference>
<evidence type="ECO:0000256" key="1">
    <source>
        <dbReference type="SAM" id="SignalP"/>
    </source>
</evidence>
<organism evidence="2 3">
    <name type="scientific">Populus trichocarpa</name>
    <name type="common">Western balsam poplar</name>
    <name type="synonym">Populus balsamifera subsp. trichocarpa</name>
    <dbReference type="NCBI Taxonomy" id="3694"/>
    <lineage>
        <taxon>Eukaryota</taxon>
        <taxon>Viridiplantae</taxon>
        <taxon>Streptophyta</taxon>
        <taxon>Embryophyta</taxon>
        <taxon>Tracheophyta</taxon>
        <taxon>Spermatophyta</taxon>
        <taxon>Magnoliopsida</taxon>
        <taxon>eudicotyledons</taxon>
        <taxon>Gunneridae</taxon>
        <taxon>Pentapetalae</taxon>
        <taxon>rosids</taxon>
        <taxon>fabids</taxon>
        <taxon>Malpighiales</taxon>
        <taxon>Salicaceae</taxon>
        <taxon>Saliceae</taxon>
        <taxon>Populus</taxon>
    </lineage>
</organism>
<reference evidence="2 3" key="1">
    <citation type="journal article" date="2006" name="Science">
        <title>The genome of black cottonwood, Populus trichocarpa (Torr. &amp; Gray).</title>
        <authorList>
            <person name="Tuskan G.A."/>
            <person name="Difazio S."/>
            <person name="Jansson S."/>
            <person name="Bohlmann J."/>
            <person name="Grigoriev I."/>
            <person name="Hellsten U."/>
            <person name="Putnam N."/>
            <person name="Ralph S."/>
            <person name="Rombauts S."/>
            <person name="Salamov A."/>
            <person name="Schein J."/>
            <person name="Sterck L."/>
            <person name="Aerts A."/>
            <person name="Bhalerao R.R."/>
            <person name="Bhalerao R.P."/>
            <person name="Blaudez D."/>
            <person name="Boerjan W."/>
            <person name="Brun A."/>
            <person name="Brunner A."/>
            <person name="Busov V."/>
            <person name="Campbell M."/>
            <person name="Carlson J."/>
            <person name="Chalot M."/>
            <person name="Chapman J."/>
            <person name="Chen G.L."/>
            <person name="Cooper D."/>
            <person name="Coutinho P.M."/>
            <person name="Couturier J."/>
            <person name="Covert S."/>
            <person name="Cronk Q."/>
            <person name="Cunningham R."/>
            <person name="Davis J."/>
            <person name="Degroeve S."/>
            <person name="Dejardin A."/>
            <person name="Depamphilis C."/>
            <person name="Detter J."/>
            <person name="Dirks B."/>
            <person name="Dubchak I."/>
            <person name="Duplessis S."/>
            <person name="Ehlting J."/>
            <person name="Ellis B."/>
            <person name="Gendler K."/>
            <person name="Goodstein D."/>
            <person name="Gribskov M."/>
            <person name="Grimwood J."/>
            <person name="Groover A."/>
            <person name="Gunter L."/>
            <person name="Hamberger B."/>
            <person name="Heinze B."/>
            <person name="Helariutta Y."/>
            <person name="Henrissat B."/>
            <person name="Holligan D."/>
            <person name="Holt R."/>
            <person name="Huang W."/>
            <person name="Islam-Faridi N."/>
            <person name="Jones S."/>
            <person name="Jones-Rhoades M."/>
            <person name="Jorgensen R."/>
            <person name="Joshi C."/>
            <person name="Kangasjarvi J."/>
            <person name="Karlsson J."/>
            <person name="Kelleher C."/>
            <person name="Kirkpatrick R."/>
            <person name="Kirst M."/>
            <person name="Kohler A."/>
            <person name="Kalluri U."/>
            <person name="Larimer F."/>
            <person name="Leebens-Mack J."/>
            <person name="Leple J.C."/>
            <person name="Locascio P."/>
            <person name="Lou Y."/>
            <person name="Lucas S."/>
            <person name="Martin F."/>
            <person name="Montanini B."/>
            <person name="Napoli C."/>
            <person name="Nelson D.R."/>
            <person name="Nelson C."/>
            <person name="Nieminen K."/>
            <person name="Nilsson O."/>
            <person name="Pereda V."/>
            <person name="Peter G."/>
            <person name="Philippe R."/>
            <person name="Pilate G."/>
            <person name="Poliakov A."/>
            <person name="Razumovskaya J."/>
            <person name="Richardson P."/>
            <person name="Rinaldi C."/>
            <person name="Ritland K."/>
            <person name="Rouze P."/>
            <person name="Ryaboy D."/>
            <person name="Schmutz J."/>
            <person name="Schrader J."/>
            <person name="Segerman B."/>
            <person name="Shin H."/>
            <person name="Siddiqui A."/>
            <person name="Sterky F."/>
            <person name="Terry A."/>
            <person name="Tsai C.J."/>
            <person name="Uberbacher E."/>
            <person name="Unneberg P."/>
            <person name="Vahala J."/>
            <person name="Wall K."/>
            <person name="Wessler S."/>
            <person name="Yang G."/>
            <person name="Yin T."/>
            <person name="Douglas C."/>
            <person name="Marra M."/>
            <person name="Sandberg G."/>
            <person name="Van de Peer Y."/>
            <person name="Rokhsar D."/>
        </authorList>
    </citation>
    <scope>NUCLEOTIDE SEQUENCE [LARGE SCALE GENOMIC DNA]</scope>
    <source>
        <strain evidence="3">cv. Nisqually</strain>
    </source>
</reference>
<sequence>MPLFSSKISSFPMFLVVKVLLLSTSGMKESSFVHIPDSRLLAWKIKLSKSSSTSLFEHMIRFPLPSISLCYYAFHAIVGNYYP</sequence>
<keyword evidence="1" id="KW-0732">Signal</keyword>